<dbReference type="NCBIfam" id="TIGR02684">
    <property type="entry name" value="dnstrm_HI1420"/>
    <property type="match status" value="1"/>
</dbReference>
<accession>A0A1G2BUZ6</accession>
<dbReference type="Proteomes" id="UP000178109">
    <property type="component" value="Unassembled WGS sequence"/>
</dbReference>
<comment type="caution">
    <text evidence="1">The sequence shown here is derived from an EMBL/GenBank/DDBJ whole genome shotgun (WGS) entry which is preliminary data.</text>
</comment>
<evidence type="ECO:0000313" key="1">
    <source>
        <dbReference type="EMBL" id="OGY92027.1"/>
    </source>
</evidence>
<dbReference type="InterPro" id="IPR014057">
    <property type="entry name" value="HI1420"/>
</dbReference>
<proteinExistence type="predicted"/>
<dbReference type="AlphaFoldDB" id="A0A1G2BUZ6"/>
<name>A0A1G2BUZ6_9BACT</name>
<sequence>MRQLRNFKTYHIDKLKDPKEARAYLSLSLADYANDKDIDDFLLAIRDVAQAQGGLGKLAEDTRLNRQNLYRALSKEGNPRLETVGAVLHGLGFRLSIEPLAEN</sequence>
<dbReference type="PANTHER" id="PTHR40275:SF1">
    <property type="entry name" value="SSL7038 PROTEIN"/>
    <property type="match status" value="1"/>
</dbReference>
<dbReference type="EMBL" id="MHKO01000031">
    <property type="protein sequence ID" value="OGY92027.1"/>
    <property type="molecule type" value="Genomic_DNA"/>
</dbReference>
<dbReference type="STRING" id="1798553.A3H70_02025"/>
<organism evidence="1 2">
    <name type="scientific">Candidatus Komeilibacteria bacterium RIFCSPLOWO2_02_FULL_48_11</name>
    <dbReference type="NCBI Taxonomy" id="1798553"/>
    <lineage>
        <taxon>Bacteria</taxon>
        <taxon>Candidatus Komeiliibacteriota</taxon>
    </lineage>
</organism>
<reference evidence="1 2" key="1">
    <citation type="journal article" date="2016" name="Nat. Commun.">
        <title>Thousands of microbial genomes shed light on interconnected biogeochemical processes in an aquifer system.</title>
        <authorList>
            <person name="Anantharaman K."/>
            <person name="Brown C.T."/>
            <person name="Hug L.A."/>
            <person name="Sharon I."/>
            <person name="Castelle C.J."/>
            <person name="Probst A.J."/>
            <person name="Thomas B.C."/>
            <person name="Singh A."/>
            <person name="Wilkins M.J."/>
            <person name="Karaoz U."/>
            <person name="Brodie E.L."/>
            <person name="Williams K.H."/>
            <person name="Hubbard S.S."/>
            <person name="Banfield J.F."/>
        </authorList>
    </citation>
    <scope>NUCLEOTIDE SEQUENCE [LARGE SCALE GENOMIC DNA]</scope>
</reference>
<gene>
    <name evidence="1" type="ORF">A3H70_02025</name>
</gene>
<dbReference type="Pfam" id="PF21716">
    <property type="entry name" value="dnstrm_HI1420"/>
    <property type="match status" value="1"/>
</dbReference>
<evidence type="ECO:0000313" key="2">
    <source>
        <dbReference type="Proteomes" id="UP000178109"/>
    </source>
</evidence>
<protein>
    <submittedName>
        <fullName evidence="1">Putative addiction module antidote protein</fullName>
    </submittedName>
</protein>
<dbReference type="PANTHER" id="PTHR40275">
    <property type="entry name" value="SSL7038 PROTEIN"/>
    <property type="match status" value="1"/>
</dbReference>